<dbReference type="AlphaFoldDB" id="A0A1C7N991"/>
<dbReference type="InParanoid" id="A0A1C7N991"/>
<organism evidence="1 2">
    <name type="scientific">Choanephora cucurbitarum</name>
    <dbReference type="NCBI Taxonomy" id="101091"/>
    <lineage>
        <taxon>Eukaryota</taxon>
        <taxon>Fungi</taxon>
        <taxon>Fungi incertae sedis</taxon>
        <taxon>Mucoromycota</taxon>
        <taxon>Mucoromycotina</taxon>
        <taxon>Mucoromycetes</taxon>
        <taxon>Mucorales</taxon>
        <taxon>Mucorineae</taxon>
        <taxon>Choanephoraceae</taxon>
        <taxon>Choanephoroideae</taxon>
        <taxon>Choanephora</taxon>
    </lineage>
</organism>
<accession>A0A1C7N991</accession>
<dbReference type="Proteomes" id="UP000093000">
    <property type="component" value="Unassembled WGS sequence"/>
</dbReference>
<comment type="caution">
    <text evidence="1">The sequence shown here is derived from an EMBL/GenBank/DDBJ whole genome shotgun (WGS) entry which is preliminary data.</text>
</comment>
<protein>
    <submittedName>
        <fullName evidence="1">Uncharacterized protein</fullName>
    </submittedName>
</protein>
<sequence length="87" mass="9877">MQMMTAMHTEDSPNIASYLTTTAQCFIGTSDVCLNNVLLWRTPSPKMWISYSVVSHSSAFFHEHFLTFVIPSHLFGLDLADPIQRQN</sequence>
<proteinExistence type="predicted"/>
<name>A0A1C7N991_9FUNG</name>
<keyword evidence="2" id="KW-1185">Reference proteome</keyword>
<evidence type="ECO:0000313" key="2">
    <source>
        <dbReference type="Proteomes" id="UP000093000"/>
    </source>
</evidence>
<gene>
    <name evidence="1" type="ORF">A0J61_06750</name>
</gene>
<reference evidence="1 2" key="1">
    <citation type="submission" date="2016-03" db="EMBL/GenBank/DDBJ databases">
        <title>Choanephora cucurbitarum.</title>
        <authorList>
            <person name="Min B."/>
            <person name="Park H."/>
            <person name="Park J.-H."/>
            <person name="Shin H.-D."/>
            <person name="Choi I.-G."/>
        </authorList>
    </citation>
    <scope>NUCLEOTIDE SEQUENCE [LARGE SCALE GENOMIC DNA]</scope>
    <source>
        <strain evidence="1 2">KUS-F28377</strain>
    </source>
</reference>
<evidence type="ECO:0000313" key="1">
    <source>
        <dbReference type="EMBL" id="OBZ85199.1"/>
    </source>
</evidence>
<dbReference type="EMBL" id="LUGH01000422">
    <property type="protein sequence ID" value="OBZ85199.1"/>
    <property type="molecule type" value="Genomic_DNA"/>
</dbReference>